<dbReference type="InterPro" id="IPR036388">
    <property type="entry name" value="WH-like_DNA-bd_sf"/>
</dbReference>
<evidence type="ECO:0000256" key="4">
    <source>
        <dbReference type="ARBA" id="ARBA00023163"/>
    </source>
</evidence>
<dbReference type="Gene3D" id="1.10.4040.10">
    <property type="entry name" value="Penicillinase repressor domain"/>
    <property type="match status" value="1"/>
</dbReference>
<comment type="similarity">
    <text evidence="1">Belongs to the BlaI transcriptional regulatory family.</text>
</comment>
<accession>A0A2U2HP77</accession>
<proteinExistence type="inferred from homology"/>
<dbReference type="Proteomes" id="UP000241421">
    <property type="component" value="Unassembled WGS sequence"/>
</dbReference>
<reference evidence="5 6" key="1">
    <citation type="submission" date="2018-04" db="EMBL/GenBank/DDBJ databases">
        <title>Massilia violaceinigra sp. nov., a novel purple-pigmented bacterium isolated from Tianshan glacier, Xinjiang, China.</title>
        <authorList>
            <person name="Wang H."/>
        </authorList>
    </citation>
    <scope>NUCLEOTIDE SEQUENCE [LARGE SCALE GENOMIC DNA]</scope>
    <source>
        <strain evidence="5 6">B448-2</strain>
    </source>
</reference>
<protein>
    <submittedName>
        <fullName evidence="5">BlaI/MecI/CopY family transcriptional regulator</fullName>
    </submittedName>
</protein>
<dbReference type="GO" id="GO:0045892">
    <property type="term" value="P:negative regulation of DNA-templated transcription"/>
    <property type="evidence" value="ECO:0007669"/>
    <property type="project" value="InterPro"/>
</dbReference>
<dbReference type="EMBL" id="PXWF02000102">
    <property type="protein sequence ID" value="PWF49236.1"/>
    <property type="molecule type" value="Genomic_DNA"/>
</dbReference>
<evidence type="ECO:0000256" key="1">
    <source>
        <dbReference type="ARBA" id="ARBA00011046"/>
    </source>
</evidence>
<dbReference type="Gene3D" id="1.10.10.10">
    <property type="entry name" value="Winged helix-like DNA-binding domain superfamily/Winged helix DNA-binding domain"/>
    <property type="match status" value="1"/>
</dbReference>
<dbReference type="SUPFAM" id="SSF46785">
    <property type="entry name" value="Winged helix' DNA-binding domain"/>
    <property type="match status" value="1"/>
</dbReference>
<dbReference type="RefSeq" id="WP_106756865.1">
    <property type="nucleotide sequence ID" value="NZ_PXWF02000102.1"/>
</dbReference>
<dbReference type="Pfam" id="PF03965">
    <property type="entry name" value="Penicillinase_R"/>
    <property type="match status" value="1"/>
</dbReference>
<dbReference type="OrthoDB" id="279010at2"/>
<evidence type="ECO:0000313" key="5">
    <source>
        <dbReference type="EMBL" id="PWF49236.1"/>
    </source>
</evidence>
<evidence type="ECO:0000256" key="2">
    <source>
        <dbReference type="ARBA" id="ARBA00023015"/>
    </source>
</evidence>
<organism evidence="5 6">
    <name type="scientific">Massilia glaciei</name>
    <dbReference type="NCBI Taxonomy" id="1524097"/>
    <lineage>
        <taxon>Bacteria</taxon>
        <taxon>Pseudomonadati</taxon>
        <taxon>Pseudomonadota</taxon>
        <taxon>Betaproteobacteria</taxon>
        <taxon>Burkholderiales</taxon>
        <taxon>Oxalobacteraceae</taxon>
        <taxon>Telluria group</taxon>
        <taxon>Massilia</taxon>
    </lineage>
</organism>
<dbReference type="InterPro" id="IPR036390">
    <property type="entry name" value="WH_DNA-bd_sf"/>
</dbReference>
<dbReference type="GO" id="GO:0003677">
    <property type="term" value="F:DNA binding"/>
    <property type="evidence" value="ECO:0007669"/>
    <property type="project" value="UniProtKB-KW"/>
</dbReference>
<evidence type="ECO:0000313" key="6">
    <source>
        <dbReference type="Proteomes" id="UP000241421"/>
    </source>
</evidence>
<sequence>MASNIHISEAESLVMEALWHRPGMAAEDVIATLADKQQWQEATVKTLLNRLLKKGAISAQKDGRRFLYSPVLLREDWVASESTGLIDRLFGGNLAPLVAHFGQHRKLSKAEAEEIKKLIEGMSEGMSDGK</sequence>
<comment type="caution">
    <text evidence="5">The sequence shown here is derived from an EMBL/GenBank/DDBJ whole genome shotgun (WGS) entry which is preliminary data.</text>
</comment>
<keyword evidence="2" id="KW-0805">Transcription regulation</keyword>
<dbReference type="InterPro" id="IPR005650">
    <property type="entry name" value="BlaI_family"/>
</dbReference>
<name>A0A2U2HP77_9BURK</name>
<dbReference type="AlphaFoldDB" id="A0A2U2HP77"/>
<gene>
    <name evidence="5" type="ORF">C7C56_007780</name>
</gene>
<keyword evidence="4" id="KW-0804">Transcription</keyword>
<keyword evidence="3" id="KW-0238">DNA-binding</keyword>
<keyword evidence="6" id="KW-1185">Reference proteome</keyword>
<dbReference type="PIRSF" id="PIRSF019455">
    <property type="entry name" value="CopR_AtkY"/>
    <property type="match status" value="1"/>
</dbReference>
<evidence type="ECO:0000256" key="3">
    <source>
        <dbReference type="ARBA" id="ARBA00023125"/>
    </source>
</evidence>